<dbReference type="PROSITE" id="PS50928">
    <property type="entry name" value="ABC_TM1"/>
    <property type="match status" value="1"/>
</dbReference>
<keyword evidence="5 7" id="KW-1133">Transmembrane helix</keyword>
<keyword evidence="10" id="KW-1185">Reference proteome</keyword>
<feature type="transmembrane region" description="Helical" evidence="7">
    <location>
        <begin position="181"/>
        <end position="199"/>
    </location>
</feature>
<gene>
    <name evidence="9" type="primary">ddpC</name>
    <name evidence="9" type="ORF">NCTC10698_04885</name>
</gene>
<dbReference type="GO" id="GO:0005886">
    <property type="term" value="C:plasma membrane"/>
    <property type="evidence" value="ECO:0007669"/>
    <property type="project" value="UniProtKB-SubCell"/>
</dbReference>
<evidence type="ECO:0000256" key="6">
    <source>
        <dbReference type="ARBA" id="ARBA00023136"/>
    </source>
</evidence>
<feature type="transmembrane region" description="Helical" evidence="7">
    <location>
        <begin position="156"/>
        <end position="175"/>
    </location>
</feature>
<dbReference type="PANTHER" id="PTHR43386">
    <property type="entry name" value="OLIGOPEPTIDE TRANSPORT SYSTEM PERMEASE PROTEIN APPC"/>
    <property type="match status" value="1"/>
</dbReference>
<feature type="transmembrane region" description="Helical" evidence="7">
    <location>
        <begin position="283"/>
        <end position="302"/>
    </location>
</feature>
<feature type="domain" description="ABC transmembrane type-1" evidence="8">
    <location>
        <begin position="117"/>
        <end position="306"/>
    </location>
</feature>
<comment type="similarity">
    <text evidence="7">Belongs to the binding-protein-dependent transport system permease family.</text>
</comment>
<sequence length="314" mass="32283">MNTAVSTAIPKPLASGVASSAAPRLAPSPAPAPAPAAKSLRPALTDLQRLRRLPPTLALAWLVIATAALWALVPGWFAHQNPVVGQAGQQLLEPGLAHWLGTDALGRDLWARVVHGSVHSLSGAFLAVAVGLVAGTLIGLLAGAAGGRVDDALMRFVDVLLAVPSLLLSLTIIILLGFGTINAAIAVGVASVAGFARLVRSEVVRVRRSDYVEAAFGSGGRFAAVLWRHVLPNSLTSVVALAALQFGSAILSISTLGFLGYGAPPPTPEWGLLIAEGRNYIATAWWLTTAPGLVVVAVVLAANRIGASFARRSV</sequence>
<feature type="transmembrane region" description="Helical" evidence="7">
    <location>
        <begin position="124"/>
        <end position="144"/>
    </location>
</feature>
<dbReference type="CDD" id="cd06261">
    <property type="entry name" value="TM_PBP2"/>
    <property type="match status" value="1"/>
</dbReference>
<dbReference type="SUPFAM" id="SSF161098">
    <property type="entry name" value="MetI-like"/>
    <property type="match status" value="1"/>
</dbReference>
<evidence type="ECO:0000256" key="2">
    <source>
        <dbReference type="ARBA" id="ARBA00022448"/>
    </source>
</evidence>
<dbReference type="InterPro" id="IPR035906">
    <property type="entry name" value="MetI-like_sf"/>
</dbReference>
<keyword evidence="2 7" id="KW-0813">Transport</keyword>
<dbReference type="RefSeq" id="WP_003073835.1">
    <property type="nucleotide sequence ID" value="NZ_BBJZ01000003.1"/>
</dbReference>
<organism evidence="9 10">
    <name type="scientific">Comamonas testosteroni</name>
    <name type="common">Pseudomonas testosteroni</name>
    <dbReference type="NCBI Taxonomy" id="285"/>
    <lineage>
        <taxon>Bacteria</taxon>
        <taxon>Pseudomonadati</taxon>
        <taxon>Pseudomonadota</taxon>
        <taxon>Betaproteobacteria</taxon>
        <taxon>Burkholderiales</taxon>
        <taxon>Comamonadaceae</taxon>
        <taxon>Comamonas</taxon>
    </lineage>
</organism>
<evidence type="ECO:0000313" key="9">
    <source>
        <dbReference type="EMBL" id="SUY79938.1"/>
    </source>
</evidence>
<evidence type="ECO:0000256" key="4">
    <source>
        <dbReference type="ARBA" id="ARBA00022692"/>
    </source>
</evidence>
<dbReference type="InterPro" id="IPR050366">
    <property type="entry name" value="BP-dependent_transpt_permease"/>
</dbReference>
<evidence type="ECO:0000256" key="3">
    <source>
        <dbReference type="ARBA" id="ARBA00022475"/>
    </source>
</evidence>
<evidence type="ECO:0000256" key="5">
    <source>
        <dbReference type="ARBA" id="ARBA00022989"/>
    </source>
</evidence>
<evidence type="ECO:0000259" key="8">
    <source>
        <dbReference type="PROSITE" id="PS50928"/>
    </source>
</evidence>
<evidence type="ECO:0000313" key="10">
    <source>
        <dbReference type="Proteomes" id="UP000255070"/>
    </source>
</evidence>
<evidence type="ECO:0000256" key="7">
    <source>
        <dbReference type="RuleBase" id="RU363032"/>
    </source>
</evidence>
<feature type="transmembrane region" description="Helical" evidence="7">
    <location>
        <begin position="57"/>
        <end position="77"/>
    </location>
</feature>
<reference evidence="9 10" key="1">
    <citation type="submission" date="2018-06" db="EMBL/GenBank/DDBJ databases">
        <authorList>
            <consortium name="Pathogen Informatics"/>
            <person name="Doyle S."/>
        </authorList>
    </citation>
    <scope>NUCLEOTIDE SEQUENCE [LARGE SCALE GENOMIC DNA]</scope>
    <source>
        <strain evidence="9 10">NCTC10698</strain>
    </source>
</reference>
<feature type="transmembrane region" description="Helical" evidence="7">
    <location>
        <begin position="238"/>
        <end position="263"/>
    </location>
</feature>
<dbReference type="GO" id="GO:0055085">
    <property type="term" value="P:transmembrane transport"/>
    <property type="evidence" value="ECO:0007669"/>
    <property type="project" value="InterPro"/>
</dbReference>
<proteinExistence type="inferred from homology"/>
<comment type="caution">
    <text evidence="9">The sequence shown here is derived from an EMBL/GenBank/DDBJ whole genome shotgun (WGS) entry which is preliminary data.</text>
</comment>
<dbReference type="Pfam" id="PF00528">
    <property type="entry name" value="BPD_transp_1"/>
    <property type="match status" value="1"/>
</dbReference>
<dbReference type="Gene3D" id="1.10.3720.10">
    <property type="entry name" value="MetI-like"/>
    <property type="match status" value="1"/>
</dbReference>
<dbReference type="PANTHER" id="PTHR43386:SF1">
    <property type="entry name" value="D,D-DIPEPTIDE TRANSPORT SYSTEM PERMEASE PROTEIN DDPC-RELATED"/>
    <property type="match status" value="1"/>
</dbReference>
<evidence type="ECO:0000256" key="1">
    <source>
        <dbReference type="ARBA" id="ARBA00004651"/>
    </source>
</evidence>
<dbReference type="GeneID" id="63997018"/>
<keyword evidence="4 7" id="KW-0812">Transmembrane</keyword>
<dbReference type="Proteomes" id="UP000255070">
    <property type="component" value="Unassembled WGS sequence"/>
</dbReference>
<keyword evidence="6 7" id="KW-0472">Membrane</keyword>
<accession>A0A8B4SBM0</accession>
<name>A0A8B4SBM0_COMTE</name>
<protein>
    <submittedName>
        <fullName evidence="9">Probable D,D-dipeptide transport system permease protein ddpC</fullName>
    </submittedName>
</protein>
<dbReference type="InterPro" id="IPR000515">
    <property type="entry name" value="MetI-like"/>
</dbReference>
<comment type="subcellular location">
    <subcellularLocation>
        <location evidence="1 7">Cell membrane</location>
        <topology evidence="1 7">Multi-pass membrane protein</topology>
    </subcellularLocation>
</comment>
<dbReference type="EMBL" id="UFXL01000001">
    <property type="protein sequence ID" value="SUY79938.1"/>
    <property type="molecule type" value="Genomic_DNA"/>
</dbReference>
<keyword evidence="3" id="KW-1003">Cell membrane</keyword>
<dbReference type="AlphaFoldDB" id="A0A8B4SBM0"/>